<feature type="transmembrane region" description="Helical" evidence="1">
    <location>
        <begin position="23"/>
        <end position="44"/>
    </location>
</feature>
<proteinExistence type="predicted"/>
<dbReference type="RefSeq" id="WP_167397739.1">
    <property type="nucleotide sequence ID" value="NZ_QAYE01000009.1"/>
</dbReference>
<protein>
    <submittedName>
        <fullName evidence="2">Uncharacterized protein</fullName>
    </submittedName>
</protein>
<keyword evidence="1" id="KW-0472">Membrane</keyword>
<dbReference type="AlphaFoldDB" id="A0A2T5TZI6"/>
<organism evidence="2 3">
    <name type="scientific">Sphingomonas faeni</name>
    <dbReference type="NCBI Taxonomy" id="185950"/>
    <lineage>
        <taxon>Bacteria</taxon>
        <taxon>Pseudomonadati</taxon>
        <taxon>Pseudomonadota</taxon>
        <taxon>Alphaproteobacteria</taxon>
        <taxon>Sphingomonadales</taxon>
        <taxon>Sphingomonadaceae</taxon>
        <taxon>Sphingomonas</taxon>
    </lineage>
</organism>
<dbReference type="GeneID" id="91008100"/>
<dbReference type="Proteomes" id="UP000244013">
    <property type="component" value="Unassembled WGS sequence"/>
</dbReference>
<gene>
    <name evidence="2" type="ORF">C8J25_10996</name>
</gene>
<evidence type="ECO:0000313" key="3">
    <source>
        <dbReference type="Proteomes" id="UP000244013"/>
    </source>
</evidence>
<reference evidence="2 3" key="1">
    <citation type="submission" date="2018-04" db="EMBL/GenBank/DDBJ databases">
        <title>Genomic Encyclopedia of Type Strains, Phase III (KMG-III): the genomes of soil and plant-associated and newly described type strains.</title>
        <authorList>
            <person name="Whitman W."/>
        </authorList>
    </citation>
    <scope>NUCLEOTIDE SEQUENCE [LARGE SCALE GENOMIC DNA]</scope>
    <source>
        <strain evidence="2 3">MA-olki</strain>
    </source>
</reference>
<keyword evidence="1" id="KW-1133">Transmembrane helix</keyword>
<evidence type="ECO:0000313" key="2">
    <source>
        <dbReference type="EMBL" id="PTW44666.1"/>
    </source>
</evidence>
<comment type="caution">
    <text evidence="2">The sequence shown here is derived from an EMBL/GenBank/DDBJ whole genome shotgun (WGS) entry which is preliminary data.</text>
</comment>
<accession>A0A2T5TZI6</accession>
<keyword evidence="1" id="KW-0812">Transmembrane</keyword>
<dbReference type="EMBL" id="QAYE01000009">
    <property type="protein sequence ID" value="PTW44666.1"/>
    <property type="molecule type" value="Genomic_DNA"/>
</dbReference>
<name>A0A2T5TZI6_9SPHN</name>
<evidence type="ECO:0000256" key="1">
    <source>
        <dbReference type="SAM" id="Phobius"/>
    </source>
</evidence>
<sequence>MIAVETSATQLERAMRRRRIAKIVLAILFAVIWIPVAIVMLVAGTSDRRR</sequence>